<feature type="transmembrane region" description="Helical" evidence="6">
    <location>
        <begin position="119"/>
        <end position="137"/>
    </location>
</feature>
<comment type="similarity">
    <text evidence="2">Belongs to the EamA transporter family.</text>
</comment>
<evidence type="ECO:0000256" key="5">
    <source>
        <dbReference type="ARBA" id="ARBA00023136"/>
    </source>
</evidence>
<dbReference type="PANTHER" id="PTHR32322">
    <property type="entry name" value="INNER MEMBRANE TRANSPORTER"/>
    <property type="match status" value="1"/>
</dbReference>
<keyword evidence="5 6" id="KW-0472">Membrane</keyword>
<dbReference type="SUPFAM" id="SSF103481">
    <property type="entry name" value="Multidrug resistance efflux transporter EmrE"/>
    <property type="match status" value="2"/>
</dbReference>
<evidence type="ECO:0000259" key="7">
    <source>
        <dbReference type="Pfam" id="PF00892"/>
    </source>
</evidence>
<feature type="transmembrane region" description="Helical" evidence="6">
    <location>
        <begin position="211"/>
        <end position="231"/>
    </location>
</feature>
<proteinExistence type="inferred from homology"/>
<dbReference type="InterPro" id="IPR000620">
    <property type="entry name" value="EamA_dom"/>
</dbReference>
<dbReference type="EMBL" id="BMIQ01000009">
    <property type="protein sequence ID" value="GGE20194.1"/>
    <property type="molecule type" value="Genomic_DNA"/>
</dbReference>
<dbReference type="Proteomes" id="UP000644699">
    <property type="component" value="Unassembled WGS sequence"/>
</dbReference>
<evidence type="ECO:0000256" key="6">
    <source>
        <dbReference type="SAM" id="Phobius"/>
    </source>
</evidence>
<dbReference type="RefSeq" id="WP_188912421.1">
    <property type="nucleotide sequence ID" value="NZ_BMIQ01000009.1"/>
</dbReference>
<feature type="domain" description="EamA" evidence="7">
    <location>
        <begin position="3"/>
        <end position="134"/>
    </location>
</feature>
<feature type="transmembrane region" description="Helical" evidence="6">
    <location>
        <begin position="62"/>
        <end position="81"/>
    </location>
</feature>
<dbReference type="AlphaFoldDB" id="A0A917A0S7"/>
<name>A0A917A0S7_9HYPH</name>
<feature type="transmembrane region" description="Helical" evidence="6">
    <location>
        <begin position="178"/>
        <end position="199"/>
    </location>
</feature>
<dbReference type="InterPro" id="IPR050638">
    <property type="entry name" value="AA-Vitamin_Transporters"/>
</dbReference>
<feature type="transmembrane region" description="Helical" evidence="6">
    <location>
        <begin position="29"/>
        <end position="50"/>
    </location>
</feature>
<organism evidence="8 9">
    <name type="scientific">Aureimonas endophytica</name>
    <dbReference type="NCBI Taxonomy" id="2027858"/>
    <lineage>
        <taxon>Bacteria</taxon>
        <taxon>Pseudomonadati</taxon>
        <taxon>Pseudomonadota</taxon>
        <taxon>Alphaproteobacteria</taxon>
        <taxon>Hyphomicrobiales</taxon>
        <taxon>Aurantimonadaceae</taxon>
        <taxon>Aureimonas</taxon>
    </lineage>
</organism>
<dbReference type="Pfam" id="PF00892">
    <property type="entry name" value="EamA"/>
    <property type="match status" value="2"/>
</dbReference>
<evidence type="ECO:0000256" key="2">
    <source>
        <dbReference type="ARBA" id="ARBA00007362"/>
    </source>
</evidence>
<feature type="transmembrane region" description="Helical" evidence="6">
    <location>
        <begin position="266"/>
        <end position="284"/>
    </location>
</feature>
<sequence length="302" mass="31316">MNALLFLLTSLLWGCGALATKLQAGVTPAAWSVSIRMTLAGLILLACGKIKGVRLKLRAPELLFVAAQGILFFAVAFIAFYEATRCMPSGLAALVLSTSSLFAAAFGRAMLGDPFSRRFAQGTAFGLVGVAVIFLPSMGTAQHGSLLEGFAWALLSSLATAAGTVANSRNQRAGVETFAALGWAAVIGGATSAICAMLTGEPLVLDLSLRYLASLTYLTVGASCATFLIYFELVGRHGAARAAYVFTTIPLVALILSSLFEGLHLDARIAIGAAAILIGNVIVLKRKTTPAVIGDLSRNSSV</sequence>
<comment type="caution">
    <text evidence="8">The sequence shown here is derived from an EMBL/GenBank/DDBJ whole genome shotgun (WGS) entry which is preliminary data.</text>
</comment>
<feature type="transmembrane region" description="Helical" evidence="6">
    <location>
        <begin position="243"/>
        <end position="260"/>
    </location>
</feature>
<accession>A0A917A0S7</accession>
<reference evidence="8" key="2">
    <citation type="submission" date="2020-09" db="EMBL/GenBank/DDBJ databases">
        <authorList>
            <person name="Sun Q."/>
            <person name="Zhou Y."/>
        </authorList>
    </citation>
    <scope>NUCLEOTIDE SEQUENCE</scope>
    <source>
        <strain evidence="8">CGMCC 1.15367</strain>
    </source>
</reference>
<keyword evidence="3 6" id="KW-0812">Transmembrane</keyword>
<evidence type="ECO:0000256" key="3">
    <source>
        <dbReference type="ARBA" id="ARBA00022692"/>
    </source>
</evidence>
<feature type="transmembrane region" description="Helical" evidence="6">
    <location>
        <begin position="87"/>
        <end position="107"/>
    </location>
</feature>
<dbReference type="InterPro" id="IPR037185">
    <property type="entry name" value="EmrE-like"/>
</dbReference>
<dbReference type="PANTHER" id="PTHR32322:SF2">
    <property type="entry name" value="EAMA DOMAIN-CONTAINING PROTEIN"/>
    <property type="match status" value="1"/>
</dbReference>
<evidence type="ECO:0000313" key="8">
    <source>
        <dbReference type="EMBL" id="GGE20194.1"/>
    </source>
</evidence>
<reference evidence="8" key="1">
    <citation type="journal article" date="2014" name="Int. J. Syst. Evol. Microbiol.">
        <title>Complete genome sequence of Corynebacterium casei LMG S-19264T (=DSM 44701T), isolated from a smear-ripened cheese.</title>
        <authorList>
            <consortium name="US DOE Joint Genome Institute (JGI-PGF)"/>
            <person name="Walter F."/>
            <person name="Albersmeier A."/>
            <person name="Kalinowski J."/>
            <person name="Ruckert C."/>
        </authorList>
    </citation>
    <scope>NUCLEOTIDE SEQUENCE</scope>
    <source>
        <strain evidence="8">CGMCC 1.15367</strain>
    </source>
</reference>
<evidence type="ECO:0000256" key="1">
    <source>
        <dbReference type="ARBA" id="ARBA00004141"/>
    </source>
</evidence>
<dbReference type="GO" id="GO:0016020">
    <property type="term" value="C:membrane"/>
    <property type="evidence" value="ECO:0007669"/>
    <property type="project" value="UniProtKB-SubCell"/>
</dbReference>
<protein>
    <submittedName>
        <fullName evidence="8">Membrane protein</fullName>
    </submittedName>
</protein>
<feature type="domain" description="EamA" evidence="7">
    <location>
        <begin position="149"/>
        <end position="284"/>
    </location>
</feature>
<evidence type="ECO:0000256" key="4">
    <source>
        <dbReference type="ARBA" id="ARBA00022989"/>
    </source>
</evidence>
<keyword evidence="9" id="KW-1185">Reference proteome</keyword>
<keyword evidence="4 6" id="KW-1133">Transmembrane helix</keyword>
<comment type="subcellular location">
    <subcellularLocation>
        <location evidence="1">Membrane</location>
        <topology evidence="1">Multi-pass membrane protein</topology>
    </subcellularLocation>
</comment>
<evidence type="ECO:0000313" key="9">
    <source>
        <dbReference type="Proteomes" id="UP000644699"/>
    </source>
</evidence>
<feature type="transmembrane region" description="Helical" evidence="6">
    <location>
        <begin position="149"/>
        <end position="166"/>
    </location>
</feature>
<gene>
    <name evidence="8" type="ORF">GCM10011390_44310</name>
</gene>